<dbReference type="OrthoDB" id="8385759at2"/>
<dbReference type="CDD" id="cd02440">
    <property type="entry name" value="AdoMet_MTases"/>
    <property type="match status" value="1"/>
</dbReference>
<dbReference type="GO" id="GO:0032259">
    <property type="term" value="P:methylation"/>
    <property type="evidence" value="ECO:0007669"/>
    <property type="project" value="UniProtKB-KW"/>
</dbReference>
<sequence length="301" mass="32908">MSCQRRAPTQWHSHCDVLPTELLDAEGVILGRMGGMTENLRWWDERARLHGDDPVYDTSAFLTGHSTLYAIDHETTGEVTGQDVIHLQCHTGMDTLSWLRAGACRVVGVDFSPVAIDKATALAQSAGLADRAQFHVADALDLPRDLRGCFDVCYASRGVLCWIDDLDQWMRQAAGVLRPGGRLALIDMHPLFLMADSVDPLVFDFPYAADGPQRFDDQAGSYAAIDATTEHNSTTEYGHSLAEVVTAAIAAGLTIDQLGEHLAVETDGPRGLATREGDGLMRWRYTGQPLPIMFSLRALKA</sequence>
<dbReference type="GO" id="GO:0008168">
    <property type="term" value="F:methyltransferase activity"/>
    <property type="evidence" value="ECO:0007669"/>
    <property type="project" value="UniProtKB-KW"/>
</dbReference>
<dbReference type="Gene3D" id="3.40.50.150">
    <property type="entry name" value="Vaccinia Virus protein VP39"/>
    <property type="match status" value="1"/>
</dbReference>
<dbReference type="InterPro" id="IPR041698">
    <property type="entry name" value="Methyltransf_25"/>
</dbReference>
<evidence type="ECO:0000313" key="3">
    <source>
        <dbReference type="Proteomes" id="UP000320244"/>
    </source>
</evidence>
<accession>A0A563E743</accession>
<keyword evidence="2" id="KW-0808">Transferase</keyword>
<dbReference type="Proteomes" id="UP000320244">
    <property type="component" value="Unassembled WGS sequence"/>
</dbReference>
<name>A0A563E743_9MICO</name>
<evidence type="ECO:0000259" key="1">
    <source>
        <dbReference type="Pfam" id="PF13649"/>
    </source>
</evidence>
<dbReference type="Pfam" id="PF13649">
    <property type="entry name" value="Methyltransf_25"/>
    <property type="match status" value="1"/>
</dbReference>
<protein>
    <submittedName>
        <fullName evidence="2">Class I SAM-dependent methyltransferase</fullName>
    </submittedName>
</protein>
<evidence type="ECO:0000313" key="2">
    <source>
        <dbReference type="EMBL" id="TWP38317.1"/>
    </source>
</evidence>
<feature type="domain" description="Methyltransferase" evidence="1">
    <location>
        <begin position="84"/>
        <end position="181"/>
    </location>
</feature>
<dbReference type="PANTHER" id="PTHR43464">
    <property type="entry name" value="METHYLTRANSFERASE"/>
    <property type="match status" value="1"/>
</dbReference>
<reference evidence="2 3" key="2">
    <citation type="submission" date="2019-08" db="EMBL/GenBank/DDBJ databases">
        <title>Jejuicoccus antrihumi gen. nov., sp. nov., a new member of the family Dermacoccaceae isolated from a cave.</title>
        <authorList>
            <person name="Schumann P."/>
            <person name="Kim I.S."/>
        </authorList>
    </citation>
    <scope>NUCLEOTIDE SEQUENCE [LARGE SCALE GENOMIC DNA]</scope>
    <source>
        <strain evidence="2 3">C5-26</strain>
    </source>
</reference>
<proteinExistence type="predicted"/>
<keyword evidence="2" id="KW-0489">Methyltransferase</keyword>
<dbReference type="PANTHER" id="PTHR43464:SF82">
    <property type="entry name" value="METHYLTRANSFERASE DOMAIN-CONTAINING PROTEIN"/>
    <property type="match status" value="1"/>
</dbReference>
<dbReference type="EMBL" id="VCQV01000003">
    <property type="protein sequence ID" value="TWP38317.1"/>
    <property type="molecule type" value="Genomic_DNA"/>
</dbReference>
<gene>
    <name evidence="2" type="ORF">FGL98_03660</name>
</gene>
<organism evidence="2 3">
    <name type="scientific">Leekyejoonella antrihumi</name>
    <dbReference type="NCBI Taxonomy" id="1660198"/>
    <lineage>
        <taxon>Bacteria</taxon>
        <taxon>Bacillati</taxon>
        <taxon>Actinomycetota</taxon>
        <taxon>Actinomycetes</taxon>
        <taxon>Micrococcales</taxon>
        <taxon>Dermacoccaceae</taxon>
        <taxon>Leekyejoonella</taxon>
    </lineage>
</organism>
<comment type="caution">
    <text evidence="2">The sequence shown here is derived from an EMBL/GenBank/DDBJ whole genome shotgun (WGS) entry which is preliminary data.</text>
</comment>
<keyword evidence="3" id="KW-1185">Reference proteome</keyword>
<dbReference type="AlphaFoldDB" id="A0A563E743"/>
<dbReference type="SUPFAM" id="SSF53335">
    <property type="entry name" value="S-adenosyl-L-methionine-dependent methyltransferases"/>
    <property type="match status" value="1"/>
</dbReference>
<dbReference type="InterPro" id="IPR029063">
    <property type="entry name" value="SAM-dependent_MTases_sf"/>
</dbReference>
<reference evidence="2 3" key="1">
    <citation type="submission" date="2019-05" db="EMBL/GenBank/DDBJ databases">
        <authorList>
            <person name="Lee S.D."/>
        </authorList>
    </citation>
    <scope>NUCLEOTIDE SEQUENCE [LARGE SCALE GENOMIC DNA]</scope>
    <source>
        <strain evidence="2 3">C5-26</strain>
    </source>
</reference>